<evidence type="ECO:0000313" key="3">
    <source>
        <dbReference type="Proteomes" id="UP000019030"/>
    </source>
</evidence>
<dbReference type="KEGG" id="sfo:Z042_07700"/>
<dbReference type="STRING" id="1441930.Z042_07700"/>
<keyword evidence="3" id="KW-1185">Reference proteome</keyword>
<dbReference type="Pfam" id="PF24233">
    <property type="entry name" value="DUF7446"/>
    <property type="match status" value="1"/>
</dbReference>
<gene>
    <name evidence="2" type="ORF">Z042_07700</name>
</gene>
<dbReference type="PATRIC" id="fig|1441930.4.peg.1533"/>
<evidence type="ECO:0000256" key="1">
    <source>
        <dbReference type="SAM" id="Coils"/>
    </source>
</evidence>
<accession>W0LG47</accession>
<dbReference type="RefSeq" id="WP_024914097.1">
    <property type="nucleotide sequence ID" value="NZ_CP007044.2"/>
</dbReference>
<name>W0LG47_9GAMM</name>
<dbReference type="HOGENOM" id="CLU_2071506_0_0_6"/>
<dbReference type="InterPro" id="IPR055869">
    <property type="entry name" value="DUF7446"/>
</dbReference>
<protein>
    <submittedName>
        <fullName evidence="2">Uncharacterized protein</fullName>
    </submittedName>
</protein>
<dbReference type="EMBL" id="CP007044">
    <property type="protein sequence ID" value="AHG22711.1"/>
    <property type="molecule type" value="Genomic_DNA"/>
</dbReference>
<keyword evidence="1" id="KW-0175">Coiled coil</keyword>
<sequence>MADHQSRVRPLVLTASALTGRIYAGYANRDGTFFQGKKTDVTGLALNAVVGHVGHGNSVTLSCHDLQGKAVPVAHISVEEGHLPSLLDIYREAYAEARQNIDRLQARLATCTLAADPQ</sequence>
<proteinExistence type="predicted"/>
<evidence type="ECO:0000313" key="2">
    <source>
        <dbReference type="EMBL" id="AHG22711.1"/>
    </source>
</evidence>
<reference evidence="2 3" key="2">
    <citation type="submission" date="2015-03" db="EMBL/GenBank/DDBJ databases">
        <authorList>
            <person name="Chan K.-G."/>
        </authorList>
    </citation>
    <scope>NUCLEOTIDE SEQUENCE [LARGE SCALE GENOMIC DNA]</scope>
    <source>
        <strain evidence="2 3">RB-25</strain>
    </source>
</reference>
<organism evidence="2 3">
    <name type="scientific">Chania multitudinisentens RB-25</name>
    <dbReference type="NCBI Taxonomy" id="1441930"/>
    <lineage>
        <taxon>Bacteria</taxon>
        <taxon>Pseudomonadati</taxon>
        <taxon>Pseudomonadota</taxon>
        <taxon>Gammaproteobacteria</taxon>
        <taxon>Enterobacterales</taxon>
        <taxon>Yersiniaceae</taxon>
        <taxon>Chania</taxon>
    </lineage>
</organism>
<dbReference type="AlphaFoldDB" id="W0LG47"/>
<reference evidence="2 3" key="1">
    <citation type="submission" date="2014-01" db="EMBL/GenBank/DDBJ databases">
        <title>Isolation of Serratia multitudinisentens RB-25 from Ex-Landfill site.</title>
        <authorList>
            <person name="Robson E.H.J."/>
        </authorList>
    </citation>
    <scope>NUCLEOTIDE SEQUENCE [LARGE SCALE GENOMIC DNA]</scope>
    <source>
        <strain evidence="2 3">RB-25</strain>
    </source>
</reference>
<dbReference type="Proteomes" id="UP000019030">
    <property type="component" value="Chromosome"/>
</dbReference>
<feature type="coiled-coil region" evidence="1">
    <location>
        <begin position="87"/>
        <end position="114"/>
    </location>
</feature>